<comment type="caution">
    <text evidence="11">The sequence shown here is derived from an EMBL/GenBank/DDBJ whole genome shotgun (WGS) entry which is preliminary data.</text>
</comment>
<evidence type="ECO:0000256" key="3">
    <source>
        <dbReference type="ARBA" id="ARBA00022989"/>
    </source>
</evidence>
<feature type="compositionally biased region" description="Basic and acidic residues" evidence="5">
    <location>
        <begin position="143"/>
        <end position="164"/>
    </location>
</feature>
<keyword evidence="3 6" id="KW-1133">Transmembrane helix</keyword>
<dbReference type="RefSeq" id="WP_158986943.1">
    <property type="nucleotide sequence ID" value="NZ_BAABKY010000002.1"/>
</dbReference>
<dbReference type="Proteomes" id="UP001501083">
    <property type="component" value="Unassembled WGS sequence"/>
</dbReference>
<evidence type="ECO:0000259" key="8">
    <source>
        <dbReference type="Pfam" id="PF01957"/>
    </source>
</evidence>
<dbReference type="Pfam" id="PF24961">
    <property type="entry name" value="NfeD_membrane"/>
    <property type="match status" value="1"/>
</dbReference>
<feature type="domain" description="NfeD integral membrane" evidence="9">
    <location>
        <begin position="281"/>
        <end position="398"/>
    </location>
</feature>
<reference evidence="12" key="1">
    <citation type="journal article" date="2019" name="Int. J. Syst. Evol. Microbiol.">
        <title>The Global Catalogue of Microorganisms (GCM) 10K type strain sequencing project: providing services to taxonomists for standard genome sequencing and annotation.</title>
        <authorList>
            <consortium name="The Broad Institute Genomics Platform"/>
            <consortium name="The Broad Institute Genome Sequencing Center for Infectious Disease"/>
            <person name="Wu L."/>
            <person name="Ma J."/>
        </authorList>
    </citation>
    <scope>NUCLEOTIDE SEQUENCE [LARGE SCALE GENOMIC DNA]</scope>
    <source>
        <strain evidence="12">JCM 19212</strain>
    </source>
</reference>
<comment type="subcellular location">
    <subcellularLocation>
        <location evidence="1">Membrane</location>
        <topology evidence="1">Multi-pass membrane protein</topology>
    </subcellularLocation>
</comment>
<dbReference type="Pfam" id="PF25145">
    <property type="entry name" value="NfeD1b_N"/>
    <property type="match status" value="1"/>
</dbReference>
<name>A0ABP9L9Z6_9GAMM</name>
<protein>
    <submittedName>
        <fullName evidence="11">Nodulation protein NfeD</fullName>
    </submittedName>
</protein>
<dbReference type="EMBL" id="BAABKY010000002">
    <property type="protein sequence ID" value="GAA5072436.1"/>
    <property type="molecule type" value="Genomic_DNA"/>
</dbReference>
<evidence type="ECO:0000256" key="7">
    <source>
        <dbReference type="SAM" id="SignalP"/>
    </source>
</evidence>
<dbReference type="InterPro" id="IPR052165">
    <property type="entry name" value="Membrane_assoc_protease"/>
</dbReference>
<proteinExistence type="predicted"/>
<evidence type="ECO:0000313" key="12">
    <source>
        <dbReference type="Proteomes" id="UP001501083"/>
    </source>
</evidence>
<dbReference type="SUPFAM" id="SSF52096">
    <property type="entry name" value="ClpP/crotonase"/>
    <property type="match status" value="1"/>
</dbReference>
<evidence type="ECO:0000256" key="1">
    <source>
        <dbReference type="ARBA" id="ARBA00004141"/>
    </source>
</evidence>
<gene>
    <name evidence="11" type="ORF">GCM10025759_12330</name>
</gene>
<feature type="region of interest" description="Disordered" evidence="5">
    <location>
        <begin position="132"/>
        <end position="180"/>
    </location>
</feature>
<feature type="domain" description="NfeD1b N-terminal" evidence="10">
    <location>
        <begin position="37"/>
        <end position="136"/>
    </location>
</feature>
<evidence type="ECO:0000256" key="2">
    <source>
        <dbReference type="ARBA" id="ARBA00022692"/>
    </source>
</evidence>
<evidence type="ECO:0000259" key="9">
    <source>
        <dbReference type="Pfam" id="PF24961"/>
    </source>
</evidence>
<feature type="domain" description="NfeD-like C-terminal" evidence="8">
    <location>
        <begin position="414"/>
        <end position="468"/>
    </location>
</feature>
<dbReference type="SUPFAM" id="SSF141322">
    <property type="entry name" value="NfeD domain-like"/>
    <property type="match status" value="1"/>
</dbReference>
<keyword evidence="12" id="KW-1185">Reference proteome</keyword>
<sequence length="476" mass="49896">MAKTFRVFWLLAALLLVPVLRAAPETPATDGGVLLLDIKGGIGPATRDYVRAGLKRAREANARAVVLRIDTPGGLDAATRDINQDLLASEIPVIGWVAPSGARAASAGTYVLYACHLAAMASATSLGAATPVSMGGPGLGQEPEQRGPEQREPRQKDEPARESGEPSSAPAQRHEPRSAMERKAVNDAVAYLRSLAELRGRNAEFAEAAVRDAATLTASQARERQVVEIVADDLDSLLRQAQGRKVRLARGELALDVAGQPVTRVVPDWRARLLAVLTEPTVAYLLLLIGLYGLVFEGYSPGAILPGMVGVICLLLAAYGLQVLPVNYAGVALIVIGVVLIALEFAMPSLGAAGIGGVVSLLAGSLILFDTDVPGFGVPGALIAGVGVASALGFMAMIWLAARARRRPVVTGIEELVGQVAVATRDFHGRGRVRIRGEEWQADSASPVRRGQRVRVHALHGLVLEVVPEGGATAAE</sequence>
<dbReference type="PANTHER" id="PTHR33507:SF4">
    <property type="entry name" value="NODULATION COMPETITIVENESS PROTEIN NFED"/>
    <property type="match status" value="1"/>
</dbReference>
<evidence type="ECO:0000259" key="10">
    <source>
        <dbReference type="Pfam" id="PF25145"/>
    </source>
</evidence>
<feature type="transmembrane region" description="Helical" evidence="6">
    <location>
        <begin position="326"/>
        <end position="343"/>
    </location>
</feature>
<dbReference type="Gene3D" id="2.40.50.140">
    <property type="entry name" value="Nucleic acid-binding proteins"/>
    <property type="match status" value="1"/>
</dbReference>
<dbReference type="InterPro" id="IPR029045">
    <property type="entry name" value="ClpP/crotonase-like_dom_sf"/>
</dbReference>
<evidence type="ECO:0000313" key="11">
    <source>
        <dbReference type="EMBL" id="GAA5072436.1"/>
    </source>
</evidence>
<evidence type="ECO:0000256" key="6">
    <source>
        <dbReference type="SAM" id="Phobius"/>
    </source>
</evidence>
<dbReference type="InterPro" id="IPR056738">
    <property type="entry name" value="NfeD1b_N"/>
</dbReference>
<feature type="transmembrane region" description="Helical" evidence="6">
    <location>
        <begin position="350"/>
        <end position="369"/>
    </location>
</feature>
<dbReference type="PANTHER" id="PTHR33507">
    <property type="entry name" value="INNER MEMBRANE PROTEIN YBBJ"/>
    <property type="match status" value="1"/>
</dbReference>
<accession>A0ABP9L9Z6</accession>
<dbReference type="InterPro" id="IPR012340">
    <property type="entry name" value="NA-bd_OB-fold"/>
</dbReference>
<evidence type="ECO:0000256" key="5">
    <source>
        <dbReference type="SAM" id="MobiDB-lite"/>
    </source>
</evidence>
<dbReference type="Pfam" id="PF01957">
    <property type="entry name" value="NfeD"/>
    <property type="match status" value="1"/>
</dbReference>
<feature type="transmembrane region" description="Helical" evidence="6">
    <location>
        <begin position="302"/>
        <end position="320"/>
    </location>
</feature>
<keyword evidence="4 6" id="KW-0472">Membrane</keyword>
<keyword evidence="2 6" id="KW-0812">Transmembrane</keyword>
<dbReference type="InterPro" id="IPR002810">
    <property type="entry name" value="NfeD-like_C"/>
</dbReference>
<feature type="transmembrane region" description="Helical" evidence="6">
    <location>
        <begin position="273"/>
        <end position="295"/>
    </location>
</feature>
<feature type="chain" id="PRO_5046144330" evidence="7">
    <location>
        <begin position="23"/>
        <end position="476"/>
    </location>
</feature>
<dbReference type="Gene3D" id="3.90.226.10">
    <property type="entry name" value="2-enoyl-CoA Hydratase, Chain A, domain 1"/>
    <property type="match status" value="1"/>
</dbReference>
<feature type="transmembrane region" description="Helical" evidence="6">
    <location>
        <begin position="381"/>
        <end position="402"/>
    </location>
</feature>
<keyword evidence="7" id="KW-0732">Signal</keyword>
<dbReference type="CDD" id="cd07020">
    <property type="entry name" value="Clp_protease_NfeD_1"/>
    <property type="match status" value="1"/>
</dbReference>
<evidence type="ECO:0000256" key="4">
    <source>
        <dbReference type="ARBA" id="ARBA00023136"/>
    </source>
</evidence>
<feature type="signal peptide" evidence="7">
    <location>
        <begin position="1"/>
        <end position="22"/>
    </location>
</feature>
<organism evidence="11 12">
    <name type="scientific">Lysobacter panacisoli</name>
    <dbReference type="NCBI Taxonomy" id="1255263"/>
    <lineage>
        <taxon>Bacteria</taxon>
        <taxon>Pseudomonadati</taxon>
        <taxon>Pseudomonadota</taxon>
        <taxon>Gammaproteobacteria</taxon>
        <taxon>Lysobacterales</taxon>
        <taxon>Lysobacteraceae</taxon>
        <taxon>Lysobacter</taxon>
    </lineage>
</organism>
<dbReference type="InterPro" id="IPR056739">
    <property type="entry name" value="NfeD_membrane"/>
</dbReference>